<reference evidence="4" key="1">
    <citation type="submission" date="2012-03" db="EMBL/GenBank/DDBJ databases">
        <title>Complete sequence of chromosome of Deinococcus peraridilitoris DSM 19664.</title>
        <authorList>
            <person name="Lucas S."/>
            <person name="Copeland A."/>
            <person name="Lapidus A."/>
            <person name="Glavina del Rio T."/>
            <person name="Dalin E."/>
            <person name="Tice H."/>
            <person name="Bruce D."/>
            <person name="Goodwin L."/>
            <person name="Pitluck S."/>
            <person name="Peters L."/>
            <person name="Mikhailova N."/>
            <person name="Lu M."/>
            <person name="Kyrpides N."/>
            <person name="Mavromatis K."/>
            <person name="Ivanova N."/>
            <person name="Brettin T."/>
            <person name="Detter J.C."/>
            <person name="Han C."/>
            <person name="Larimer F."/>
            <person name="Land M."/>
            <person name="Hauser L."/>
            <person name="Markowitz V."/>
            <person name="Cheng J.-F."/>
            <person name="Hugenholtz P."/>
            <person name="Woyke T."/>
            <person name="Wu D."/>
            <person name="Pukall R."/>
            <person name="Steenblock K."/>
            <person name="Brambilla E."/>
            <person name="Klenk H.-P."/>
            <person name="Eisen J.A."/>
        </authorList>
    </citation>
    <scope>NUCLEOTIDE SEQUENCE [LARGE SCALE GENOMIC DNA]</scope>
    <source>
        <strain evidence="4">DSM 19664 / LMG 22246 / CIP 109416 / KR-200</strain>
    </source>
</reference>
<evidence type="ECO:0000256" key="1">
    <source>
        <dbReference type="SAM" id="MobiDB-lite"/>
    </source>
</evidence>
<evidence type="ECO:0000313" key="3">
    <source>
        <dbReference type="EMBL" id="AFZ68409.1"/>
    </source>
</evidence>
<proteinExistence type="predicted"/>
<dbReference type="Proteomes" id="UP000010467">
    <property type="component" value="Chromosome"/>
</dbReference>
<dbReference type="AlphaFoldDB" id="L0A4P2"/>
<accession>L0A4P2</accession>
<dbReference type="PROSITE" id="PS51257">
    <property type="entry name" value="PROKAR_LIPOPROTEIN"/>
    <property type="match status" value="1"/>
</dbReference>
<dbReference type="KEGG" id="dpd:Deipe_2954"/>
<name>L0A4P2_DEIPD</name>
<protein>
    <recommendedName>
        <fullName evidence="5">DUF4382 domain-containing protein</fullName>
    </recommendedName>
</protein>
<evidence type="ECO:0008006" key="5">
    <source>
        <dbReference type="Google" id="ProtNLM"/>
    </source>
</evidence>
<feature type="chain" id="PRO_5003939110" description="DUF4382 domain-containing protein" evidence="2">
    <location>
        <begin position="23"/>
        <end position="209"/>
    </location>
</feature>
<dbReference type="RefSeq" id="WP_015236711.1">
    <property type="nucleotide sequence ID" value="NC_019793.1"/>
</dbReference>
<dbReference type="HOGENOM" id="CLU_1313732_0_0_0"/>
<evidence type="ECO:0000256" key="2">
    <source>
        <dbReference type="SAM" id="SignalP"/>
    </source>
</evidence>
<dbReference type="STRING" id="937777.Deipe_2954"/>
<keyword evidence="4" id="KW-1185">Reference proteome</keyword>
<keyword evidence="2" id="KW-0732">Signal</keyword>
<feature type="signal peptide" evidence="2">
    <location>
        <begin position="1"/>
        <end position="22"/>
    </location>
</feature>
<feature type="region of interest" description="Disordered" evidence="1">
    <location>
        <begin position="24"/>
        <end position="52"/>
    </location>
</feature>
<dbReference type="PATRIC" id="fig|937777.3.peg.2972"/>
<gene>
    <name evidence="3" type="ordered locus">Deipe_2954</name>
</gene>
<organism evidence="3 4">
    <name type="scientific">Deinococcus peraridilitoris (strain DSM 19664 / LMG 22246 / CIP 109416 / KR-200)</name>
    <dbReference type="NCBI Taxonomy" id="937777"/>
    <lineage>
        <taxon>Bacteria</taxon>
        <taxon>Thermotogati</taxon>
        <taxon>Deinococcota</taxon>
        <taxon>Deinococci</taxon>
        <taxon>Deinococcales</taxon>
        <taxon>Deinococcaceae</taxon>
        <taxon>Deinococcus</taxon>
    </lineage>
</organism>
<dbReference type="EMBL" id="CP003382">
    <property type="protein sequence ID" value="AFZ68409.1"/>
    <property type="molecule type" value="Genomic_DNA"/>
</dbReference>
<sequence length="209" mass="22189">MKRFSALLISGALTLAACGQMADTQLPSNNPPGQGGTAPGQNPGNNNTGSVSLDLNAEAMADIKVTARNATTGQMYQDVSKLPAGTYVLVFTNIKTNVTVEVRVDVQINKTVTVQVPEKVKGDGQQTNTGSLKIDLSAELQKFINVTVKNVNTGTEIAKENYNNLPIGTYVVIFKNIQTNITAQVNVEVKANTTVNVQVPSNVMPVSLQ</sequence>
<evidence type="ECO:0000313" key="4">
    <source>
        <dbReference type="Proteomes" id="UP000010467"/>
    </source>
</evidence>
<feature type="compositionally biased region" description="Polar residues" evidence="1">
    <location>
        <begin position="39"/>
        <end position="52"/>
    </location>
</feature>